<proteinExistence type="predicted"/>
<gene>
    <name evidence="1" type="ORF">HELGO_WM6516</name>
</gene>
<organism evidence="1">
    <name type="scientific">uncultured Sulfurovum sp</name>
    <dbReference type="NCBI Taxonomy" id="269237"/>
    <lineage>
        <taxon>Bacteria</taxon>
        <taxon>Pseudomonadati</taxon>
        <taxon>Campylobacterota</taxon>
        <taxon>Epsilonproteobacteria</taxon>
        <taxon>Campylobacterales</taxon>
        <taxon>Sulfurovaceae</taxon>
        <taxon>Sulfurovum</taxon>
        <taxon>environmental samples</taxon>
    </lineage>
</organism>
<dbReference type="EMBL" id="CACVAX010000039">
    <property type="protein sequence ID" value="CAA6813389.1"/>
    <property type="molecule type" value="Genomic_DNA"/>
</dbReference>
<evidence type="ECO:0000313" key="1">
    <source>
        <dbReference type="EMBL" id="CAA6813389.1"/>
    </source>
</evidence>
<sequence length="156" mass="18224">MKNFDDLQELRAEFDAMTNKAEEYCGDGSCPTDEEEGVDLRDYPSYTEALYARLIAPHVSGIYLSRWDIKDIAGVAGDSMSIHPRKRMFEMLMKFAVSQERMQLVLDSLEEHMQEKIDIYKEIAESFPHSASIFEEKIEKAERTIKFFPQIMKEYF</sequence>
<dbReference type="AlphaFoldDB" id="A0A6S6SSA8"/>
<accession>A0A6S6SSA8</accession>
<protein>
    <submittedName>
        <fullName evidence="1">Uncharacterized protein</fullName>
    </submittedName>
</protein>
<reference evidence="1" key="1">
    <citation type="submission" date="2020-01" db="EMBL/GenBank/DDBJ databases">
        <authorList>
            <person name="Meier V. D."/>
            <person name="Meier V D."/>
        </authorList>
    </citation>
    <scope>NUCLEOTIDE SEQUENCE</scope>
    <source>
        <strain evidence="1">HLG_WM_MAG_04</strain>
    </source>
</reference>
<name>A0A6S6SSA8_9BACT</name>